<gene>
    <name evidence="2" type="ORF">I8J34_01165</name>
</gene>
<dbReference type="AlphaFoldDB" id="A0A944H9Q5"/>
<evidence type="ECO:0000313" key="3">
    <source>
        <dbReference type="Proteomes" id="UP000694660"/>
    </source>
</evidence>
<protein>
    <submittedName>
        <fullName evidence="2">Uncharacterized protein</fullName>
    </submittedName>
</protein>
<keyword evidence="1" id="KW-0812">Transmembrane</keyword>
<comment type="caution">
    <text evidence="2">The sequence shown here is derived from an EMBL/GenBank/DDBJ whole genome shotgun (WGS) entry which is preliminary data.</text>
</comment>
<organism evidence="2 3">
    <name type="scientific">Denitromonas iodatirespirans</name>
    <dbReference type="NCBI Taxonomy" id="2795389"/>
    <lineage>
        <taxon>Bacteria</taxon>
        <taxon>Pseudomonadati</taxon>
        <taxon>Pseudomonadota</taxon>
        <taxon>Betaproteobacteria</taxon>
        <taxon>Rhodocyclales</taxon>
        <taxon>Zoogloeaceae</taxon>
        <taxon>Denitromonas</taxon>
    </lineage>
</organism>
<dbReference type="RefSeq" id="WP_214359518.1">
    <property type="nucleotide sequence ID" value="NZ_JAEKFT010000001.1"/>
</dbReference>
<proteinExistence type="predicted"/>
<keyword evidence="1" id="KW-1133">Transmembrane helix</keyword>
<evidence type="ECO:0000256" key="1">
    <source>
        <dbReference type="SAM" id="Phobius"/>
    </source>
</evidence>
<feature type="transmembrane region" description="Helical" evidence="1">
    <location>
        <begin position="6"/>
        <end position="24"/>
    </location>
</feature>
<dbReference type="EMBL" id="JAEKFT010000001">
    <property type="protein sequence ID" value="MBT0959767.1"/>
    <property type="molecule type" value="Genomic_DNA"/>
</dbReference>
<reference evidence="3" key="1">
    <citation type="journal article" date="2022" name="ISME J.">
        <title>Genetic and phylogenetic analysis of dissimilatory iodate-reducing bacteria identifies potential niches across the world's oceans.</title>
        <authorList>
            <person name="Reyes-Umana V."/>
            <person name="Henning Z."/>
            <person name="Lee K."/>
            <person name="Barnum T.P."/>
            <person name="Coates J.D."/>
        </authorList>
    </citation>
    <scope>NUCLEOTIDE SEQUENCE [LARGE SCALE GENOMIC DNA]</scope>
    <source>
        <strain evidence="3">IR12</strain>
    </source>
</reference>
<dbReference type="Proteomes" id="UP000694660">
    <property type="component" value="Unassembled WGS sequence"/>
</dbReference>
<keyword evidence="1" id="KW-0472">Membrane</keyword>
<name>A0A944H9Q5_DENI1</name>
<evidence type="ECO:0000313" key="2">
    <source>
        <dbReference type="EMBL" id="MBT0959767.1"/>
    </source>
</evidence>
<dbReference type="InterPro" id="IPR024064">
    <property type="entry name" value="FdhE-like_sf"/>
</dbReference>
<sequence>MALEMAFPIVLILTLFIAAFIVLTRHQAHMRAQRNLPDRATYLASAGADGACPKCGATETAEHGLHGGEDAVRIVTCAKCQALLYQYKRDQAAD</sequence>
<accession>A0A944H9Q5</accession>
<dbReference type="SUPFAM" id="SSF144020">
    <property type="entry name" value="FdhE-like"/>
    <property type="match status" value="1"/>
</dbReference>
<keyword evidence="3" id="KW-1185">Reference proteome</keyword>